<reference evidence="15 16" key="1">
    <citation type="submission" date="2019-02" db="EMBL/GenBank/DDBJ databases">
        <title>Deep-cultivation of Planctomycetes and their phenomic and genomic characterization uncovers novel biology.</title>
        <authorList>
            <person name="Wiegand S."/>
            <person name="Jogler M."/>
            <person name="Boedeker C."/>
            <person name="Pinto D."/>
            <person name="Vollmers J."/>
            <person name="Rivas-Marin E."/>
            <person name="Kohn T."/>
            <person name="Peeters S.H."/>
            <person name="Heuer A."/>
            <person name="Rast P."/>
            <person name="Oberbeckmann S."/>
            <person name="Bunk B."/>
            <person name="Jeske O."/>
            <person name="Meyerdierks A."/>
            <person name="Storesund J.E."/>
            <person name="Kallscheuer N."/>
            <person name="Luecker S."/>
            <person name="Lage O.M."/>
            <person name="Pohl T."/>
            <person name="Merkel B.J."/>
            <person name="Hornburger P."/>
            <person name="Mueller R.-W."/>
            <person name="Bruemmer F."/>
            <person name="Labrenz M."/>
            <person name="Spormann A.M."/>
            <person name="Op den Camp H."/>
            <person name="Overmann J."/>
            <person name="Amann R."/>
            <person name="Jetten M.S.M."/>
            <person name="Mascher T."/>
            <person name="Medema M.H."/>
            <person name="Devos D.P."/>
            <person name="Kaster A.-K."/>
            <person name="Ovreas L."/>
            <person name="Rohde M."/>
            <person name="Galperin M.Y."/>
            <person name="Jogler C."/>
        </authorList>
    </citation>
    <scope>NUCLEOTIDE SEQUENCE [LARGE SCALE GENOMIC DNA]</scope>
    <source>
        <strain evidence="15 16">Spa11</strain>
    </source>
</reference>
<sequence>MAGAYLNALDGVVIALYLGVLLILGVYLQGRASAGLRHYLVGDRSMPWWMLGVSGVMDFWDLAGSMVIVSFLFLLGPQGLFVEFRGGAVLVLAVTMLWTGKWRRRSGCITSAEWMLFRFGDNRAGRAAQLARVVAGIAITTGLIAYLAKSAGLFLSMFLPLTPAQCAMLLIGTATIYSMFSGFYGVVIIHALQFLIVLIAAAAIIYLCVSQTPDFAALQDVAAQVTGNPDWGATLPAVRVAMPAGYEAYEPLLLLAGLYLLRNVLFGMGAGDDPKYFAAKSDVDCAKLSLLWITLIAVRWPTMMAIAVLGVVAVGAALPDPAAVREAVAAVNAAYPDGDWDQITARIAASRATAPTELTNDLRQALGDDWPTRLQLTTRQGTVNPERVVPAVLLYAIPPGLRSLVIVSLMAAAMAGFGAWINQAAGLFTNDFYLKHVRPAAPVREQINVTWAFILAIVTAGLTFAYSATNINDIWSWIIMGLGGGMIFPQMLPLYWRRFNGFGYAAGMIAGLTAALAQRTAASMLPPVYEVLNEEWCMLLVISVVSLIAAVTGSCLTSPTPAAVLQDFFNRTRPFGWWRREREFLPRAQQAAINAENLRDLLALPVALTYQVAIFLAPMLLVVQKWTHAGVCFAVALAAFAILYYAWLAPMEQTTPQEDLL</sequence>
<keyword evidence="9" id="KW-0406">Ion transport</keyword>
<evidence type="ECO:0000256" key="1">
    <source>
        <dbReference type="ARBA" id="ARBA00004651"/>
    </source>
</evidence>
<evidence type="ECO:0000313" key="15">
    <source>
        <dbReference type="EMBL" id="QDV74496.1"/>
    </source>
</evidence>
<feature type="transmembrane region" description="Helical" evidence="14">
    <location>
        <begin position="130"/>
        <end position="148"/>
    </location>
</feature>
<dbReference type="KEGG" id="bmei:Spa11_27000"/>
<feature type="transmembrane region" description="Helical" evidence="14">
    <location>
        <begin position="538"/>
        <end position="565"/>
    </location>
</feature>
<feature type="transmembrane region" description="Helical" evidence="14">
    <location>
        <begin position="183"/>
        <end position="207"/>
    </location>
</feature>
<dbReference type="GO" id="GO:0015824">
    <property type="term" value="P:proline transport"/>
    <property type="evidence" value="ECO:0007669"/>
    <property type="project" value="TreeGrafter"/>
</dbReference>
<feature type="transmembrane region" description="Helical" evidence="14">
    <location>
        <begin position="6"/>
        <end position="28"/>
    </location>
</feature>
<dbReference type="InterPro" id="IPR038377">
    <property type="entry name" value="Na/Glc_symporter_sf"/>
</dbReference>
<keyword evidence="7 14" id="KW-1133">Transmembrane helix</keyword>
<feature type="transmembrane region" description="Helical" evidence="14">
    <location>
        <begin position="404"/>
        <end position="428"/>
    </location>
</feature>
<dbReference type="AlphaFoldDB" id="A0A518K9M3"/>
<protein>
    <submittedName>
        <fullName evidence="15">Sodium/panthothenate symporter</fullName>
    </submittedName>
</protein>
<feature type="transmembrane region" description="Helical" evidence="14">
    <location>
        <begin position="474"/>
        <end position="492"/>
    </location>
</feature>
<feature type="transmembrane region" description="Helical" evidence="14">
    <location>
        <begin position="449"/>
        <end position="468"/>
    </location>
</feature>
<gene>
    <name evidence="15" type="ORF">Spa11_27000</name>
</gene>
<accession>A0A518K9M3</accession>
<organism evidence="15 16">
    <name type="scientific">Botrimarina mediterranea</name>
    <dbReference type="NCBI Taxonomy" id="2528022"/>
    <lineage>
        <taxon>Bacteria</taxon>
        <taxon>Pseudomonadati</taxon>
        <taxon>Planctomycetota</taxon>
        <taxon>Planctomycetia</taxon>
        <taxon>Pirellulales</taxon>
        <taxon>Lacipirellulaceae</taxon>
        <taxon>Botrimarina</taxon>
    </lineage>
</organism>
<evidence type="ECO:0000256" key="14">
    <source>
        <dbReference type="SAM" id="Phobius"/>
    </source>
</evidence>
<comment type="catalytic activity">
    <reaction evidence="12">
        <text>L-proline(in) + Na(+)(in) = L-proline(out) + Na(+)(out)</text>
        <dbReference type="Rhea" id="RHEA:28967"/>
        <dbReference type="ChEBI" id="CHEBI:29101"/>
        <dbReference type="ChEBI" id="CHEBI:60039"/>
    </reaction>
</comment>
<feature type="transmembrane region" description="Helical" evidence="14">
    <location>
        <begin position="290"/>
        <end position="318"/>
    </location>
</feature>
<feature type="transmembrane region" description="Helical" evidence="14">
    <location>
        <begin position="48"/>
        <end position="74"/>
    </location>
</feature>
<evidence type="ECO:0000256" key="11">
    <source>
        <dbReference type="ARBA" id="ARBA00023201"/>
    </source>
</evidence>
<dbReference type="InterPro" id="IPR050277">
    <property type="entry name" value="Sodium:Solute_Symporter"/>
</dbReference>
<keyword evidence="11" id="KW-0739">Sodium transport</keyword>
<dbReference type="PANTHER" id="PTHR48086:SF3">
    <property type="entry name" value="SODIUM_PROLINE SYMPORTER"/>
    <property type="match status" value="1"/>
</dbReference>
<evidence type="ECO:0000256" key="5">
    <source>
        <dbReference type="ARBA" id="ARBA00022692"/>
    </source>
</evidence>
<feature type="transmembrane region" description="Helical" evidence="14">
    <location>
        <begin position="626"/>
        <end position="647"/>
    </location>
</feature>
<evidence type="ECO:0000256" key="3">
    <source>
        <dbReference type="ARBA" id="ARBA00022448"/>
    </source>
</evidence>
<feature type="transmembrane region" description="Helical" evidence="14">
    <location>
        <begin position="601"/>
        <end position="620"/>
    </location>
</feature>
<evidence type="ECO:0000256" key="9">
    <source>
        <dbReference type="ARBA" id="ARBA00023065"/>
    </source>
</evidence>
<dbReference type="InterPro" id="IPR001734">
    <property type="entry name" value="Na/solute_symporter"/>
</dbReference>
<keyword evidence="5 14" id="KW-0812">Transmembrane</keyword>
<dbReference type="PANTHER" id="PTHR48086">
    <property type="entry name" value="SODIUM/PROLINE SYMPORTER-RELATED"/>
    <property type="match status" value="1"/>
</dbReference>
<proteinExistence type="inferred from homology"/>
<comment type="subcellular location">
    <subcellularLocation>
        <location evidence="1">Cell membrane</location>
        <topology evidence="1">Multi-pass membrane protein</topology>
    </subcellularLocation>
</comment>
<evidence type="ECO:0000256" key="4">
    <source>
        <dbReference type="ARBA" id="ARBA00022475"/>
    </source>
</evidence>
<keyword evidence="6" id="KW-0769">Symport</keyword>
<dbReference type="Gene3D" id="1.20.1730.10">
    <property type="entry name" value="Sodium/glucose cotransporter"/>
    <property type="match status" value="1"/>
</dbReference>
<dbReference type="GO" id="GO:0005886">
    <property type="term" value="C:plasma membrane"/>
    <property type="evidence" value="ECO:0007669"/>
    <property type="project" value="UniProtKB-SubCell"/>
</dbReference>
<keyword evidence="10 14" id="KW-0472">Membrane</keyword>
<dbReference type="PROSITE" id="PS50283">
    <property type="entry name" value="NA_SOLUT_SYMP_3"/>
    <property type="match status" value="1"/>
</dbReference>
<evidence type="ECO:0000256" key="8">
    <source>
        <dbReference type="ARBA" id="ARBA00023053"/>
    </source>
</evidence>
<name>A0A518K9M3_9BACT</name>
<keyword evidence="8" id="KW-0915">Sodium</keyword>
<dbReference type="EMBL" id="CP036349">
    <property type="protein sequence ID" value="QDV74496.1"/>
    <property type="molecule type" value="Genomic_DNA"/>
</dbReference>
<evidence type="ECO:0000256" key="2">
    <source>
        <dbReference type="ARBA" id="ARBA00006434"/>
    </source>
</evidence>
<dbReference type="Proteomes" id="UP000316426">
    <property type="component" value="Chromosome"/>
</dbReference>
<evidence type="ECO:0000256" key="13">
    <source>
        <dbReference type="RuleBase" id="RU362091"/>
    </source>
</evidence>
<dbReference type="GO" id="GO:0005298">
    <property type="term" value="F:proline:sodium symporter activity"/>
    <property type="evidence" value="ECO:0007669"/>
    <property type="project" value="TreeGrafter"/>
</dbReference>
<evidence type="ECO:0000256" key="12">
    <source>
        <dbReference type="ARBA" id="ARBA00033708"/>
    </source>
</evidence>
<feature type="transmembrane region" description="Helical" evidence="14">
    <location>
        <begin position="499"/>
        <end position="518"/>
    </location>
</feature>
<dbReference type="GO" id="GO:0015193">
    <property type="term" value="F:L-proline transmembrane transporter activity"/>
    <property type="evidence" value="ECO:0007669"/>
    <property type="project" value="TreeGrafter"/>
</dbReference>
<dbReference type="Pfam" id="PF00474">
    <property type="entry name" value="SSF"/>
    <property type="match status" value="2"/>
</dbReference>
<evidence type="ECO:0000256" key="10">
    <source>
        <dbReference type="ARBA" id="ARBA00023136"/>
    </source>
</evidence>
<keyword evidence="16" id="KW-1185">Reference proteome</keyword>
<evidence type="ECO:0000256" key="6">
    <source>
        <dbReference type="ARBA" id="ARBA00022847"/>
    </source>
</evidence>
<evidence type="ECO:0000256" key="7">
    <source>
        <dbReference type="ARBA" id="ARBA00022989"/>
    </source>
</evidence>
<comment type="similarity">
    <text evidence="2 13">Belongs to the sodium:solute symporter (SSF) (TC 2.A.21) family.</text>
</comment>
<evidence type="ECO:0000313" key="16">
    <source>
        <dbReference type="Proteomes" id="UP000316426"/>
    </source>
</evidence>
<feature type="transmembrane region" description="Helical" evidence="14">
    <location>
        <begin position="80"/>
        <end position="99"/>
    </location>
</feature>
<keyword evidence="3" id="KW-0813">Transport</keyword>
<dbReference type="RefSeq" id="WP_145112947.1">
    <property type="nucleotide sequence ID" value="NZ_CP036349.1"/>
</dbReference>
<keyword evidence="4" id="KW-1003">Cell membrane</keyword>